<comment type="similarity">
    <text evidence="1 15">Belongs to the helicase family. RecG subfamily.</text>
</comment>
<keyword evidence="19" id="KW-1185">Reference proteome</keyword>
<dbReference type="NCBIfam" id="TIGR00643">
    <property type="entry name" value="recG"/>
    <property type="match status" value="1"/>
</dbReference>
<evidence type="ECO:0000313" key="19">
    <source>
        <dbReference type="Proteomes" id="UP001596023"/>
    </source>
</evidence>
<dbReference type="PROSITE" id="PS51192">
    <property type="entry name" value="HELICASE_ATP_BIND_1"/>
    <property type="match status" value="1"/>
</dbReference>
<feature type="domain" description="Helicase C-terminal" evidence="17">
    <location>
        <begin position="464"/>
        <end position="624"/>
    </location>
</feature>
<dbReference type="NCBIfam" id="NF008165">
    <property type="entry name" value="PRK10917.1-3"/>
    <property type="match status" value="1"/>
</dbReference>
<dbReference type="SUPFAM" id="SSF50249">
    <property type="entry name" value="Nucleic acid-binding proteins"/>
    <property type="match status" value="1"/>
</dbReference>
<keyword evidence="4 15" id="KW-0227">DNA damage</keyword>
<comment type="caution">
    <text evidence="18">The sequence shown here is derived from an EMBL/GenBank/DDBJ whole genome shotgun (WGS) entry which is preliminary data.</text>
</comment>
<evidence type="ECO:0000256" key="2">
    <source>
        <dbReference type="ARBA" id="ARBA00017846"/>
    </source>
</evidence>
<dbReference type="Gene3D" id="2.40.50.140">
    <property type="entry name" value="Nucleic acid-binding proteins"/>
    <property type="match status" value="1"/>
</dbReference>
<sequence length="698" mass="79972">MTDFSQTDIKFLAGVGPKKAEILNKELNVFSVEDLLYYFPYKYIDRSRIYFIHEIDGNMPYIQLRGRITGFETHGERHKKRLVAHFTDGTGYIDLVWFQGAKFIEDKYKLNLPYIVFGKPTMFGDKFNIAHPDIDPYINEEERPAGLMPYYNTTEKMKNHYLNSKAIQKMMAAAFTSIIRNLQETLPGKVIQDARLMDLKQAMRNVHFPENAALLREAQYRLKFEELFYIQLNILRYTADRKSKLKGFVFTKVGGYLNTFYEQNLPFPLTNAQKRIIKEIRQDMATGEQMNRLLQGDVGSGKTLVALMLMLIALDNGFQAAMMAPTEILATQHYYTIREFLAGMDVNVELLTGSTKKKDRERIHSGLLTNDVQILIGTHALIEDTVQFGNLGLVVIDEQHRFGVAQRAKLWTKNTNPPHILVMTATPIPRTLAMTVYGDLDVSVIDELPPGRKPIQTIHQYDKKRGALYESIRKQLQEGRQVYIVYPLIEESEKLDLKNLEEGFEHIKEVFPEYTVCKVHGKMKPKEKDAEMQRFVTKEARIMVATTVIEVGVNVPNASVMVIESAQRFGLSQLHQLRGRVGRGADQSYCILVTPYELSADTRKRINIMVESNDGFEIAEADLKLRGPGDLEGTQQSGIPFNLRIANLVRDGEIVQYAREIAQNILDEDPLMEKPDNLILRKQLRKLGGNRYNWGQIS</sequence>
<evidence type="ECO:0000256" key="6">
    <source>
        <dbReference type="ARBA" id="ARBA00022806"/>
    </source>
</evidence>
<dbReference type="Proteomes" id="UP001596023">
    <property type="component" value="Unassembled WGS sequence"/>
</dbReference>
<dbReference type="Pfam" id="PF19833">
    <property type="entry name" value="RecG_dom3_C"/>
    <property type="match status" value="1"/>
</dbReference>
<dbReference type="GO" id="GO:0016787">
    <property type="term" value="F:hydrolase activity"/>
    <property type="evidence" value="ECO:0007669"/>
    <property type="project" value="UniProtKB-KW"/>
</dbReference>
<protein>
    <recommendedName>
        <fullName evidence="2 15">ATP-dependent DNA helicase RecG</fullName>
        <ecNumber evidence="13 15">5.6.2.4</ecNumber>
    </recommendedName>
</protein>
<keyword evidence="10 15" id="KW-0234">DNA repair</keyword>
<dbReference type="InterPro" id="IPR011545">
    <property type="entry name" value="DEAD/DEAH_box_helicase_dom"/>
</dbReference>
<evidence type="ECO:0000256" key="14">
    <source>
        <dbReference type="ARBA" id="ARBA00048988"/>
    </source>
</evidence>
<dbReference type="InterPro" id="IPR047112">
    <property type="entry name" value="RecG/Mfd"/>
</dbReference>
<dbReference type="InterPro" id="IPR045562">
    <property type="entry name" value="RecG_dom3_C"/>
</dbReference>
<dbReference type="CDD" id="cd04488">
    <property type="entry name" value="RecG_wedge_OBF"/>
    <property type="match status" value="1"/>
</dbReference>
<dbReference type="SMART" id="SM00487">
    <property type="entry name" value="DEXDc"/>
    <property type="match status" value="1"/>
</dbReference>
<dbReference type="InterPro" id="IPR012340">
    <property type="entry name" value="NA-bd_OB-fold"/>
</dbReference>
<dbReference type="PROSITE" id="PS51194">
    <property type="entry name" value="HELICASE_CTER"/>
    <property type="match status" value="1"/>
</dbReference>
<evidence type="ECO:0000256" key="5">
    <source>
        <dbReference type="ARBA" id="ARBA00022801"/>
    </source>
</evidence>
<keyword evidence="7 15" id="KW-0067">ATP-binding</keyword>
<dbReference type="InterPro" id="IPR014001">
    <property type="entry name" value="Helicase_ATP-bd"/>
</dbReference>
<dbReference type="EC" id="5.6.2.4" evidence="13 15"/>
<dbReference type="Pfam" id="PF00271">
    <property type="entry name" value="Helicase_C"/>
    <property type="match status" value="1"/>
</dbReference>
<proteinExistence type="inferred from homology"/>
<keyword evidence="8" id="KW-0238">DNA-binding</keyword>
<evidence type="ECO:0000259" key="17">
    <source>
        <dbReference type="PROSITE" id="PS51194"/>
    </source>
</evidence>
<evidence type="ECO:0000256" key="9">
    <source>
        <dbReference type="ARBA" id="ARBA00023172"/>
    </source>
</evidence>
<keyword evidence="5 15" id="KW-0378">Hydrolase</keyword>
<dbReference type="CDD" id="cd17992">
    <property type="entry name" value="DEXHc_RecG"/>
    <property type="match status" value="1"/>
</dbReference>
<evidence type="ECO:0000259" key="16">
    <source>
        <dbReference type="PROSITE" id="PS51192"/>
    </source>
</evidence>
<keyword evidence="3 15" id="KW-0547">Nucleotide-binding</keyword>
<evidence type="ECO:0000256" key="3">
    <source>
        <dbReference type="ARBA" id="ARBA00022741"/>
    </source>
</evidence>
<dbReference type="Pfam" id="PF17191">
    <property type="entry name" value="RecG_wedge"/>
    <property type="match status" value="1"/>
</dbReference>
<evidence type="ECO:0000313" key="18">
    <source>
        <dbReference type="EMBL" id="MFC4675914.1"/>
    </source>
</evidence>
<name>A0ABV9L1L1_9BACT</name>
<evidence type="ECO:0000256" key="8">
    <source>
        <dbReference type="ARBA" id="ARBA00023125"/>
    </source>
</evidence>
<dbReference type="Pfam" id="PF00270">
    <property type="entry name" value="DEAD"/>
    <property type="match status" value="1"/>
</dbReference>
<evidence type="ECO:0000256" key="1">
    <source>
        <dbReference type="ARBA" id="ARBA00007504"/>
    </source>
</evidence>
<evidence type="ECO:0000256" key="10">
    <source>
        <dbReference type="ARBA" id="ARBA00023204"/>
    </source>
</evidence>
<dbReference type="EMBL" id="JBHSGN010000120">
    <property type="protein sequence ID" value="MFC4675914.1"/>
    <property type="molecule type" value="Genomic_DNA"/>
</dbReference>
<dbReference type="PANTHER" id="PTHR47964">
    <property type="entry name" value="ATP-DEPENDENT DNA HELICASE HOMOLOG RECG, CHLOROPLASTIC"/>
    <property type="match status" value="1"/>
</dbReference>
<dbReference type="SUPFAM" id="SSF52540">
    <property type="entry name" value="P-loop containing nucleoside triphosphate hydrolases"/>
    <property type="match status" value="2"/>
</dbReference>
<keyword evidence="9 15" id="KW-0233">DNA recombination</keyword>
<dbReference type="InterPro" id="IPR004609">
    <property type="entry name" value="ATP-dep_DNA_helicase_RecG"/>
</dbReference>
<accession>A0ABV9L1L1</accession>
<comment type="function">
    <text evidence="15">Plays a critical role in recombination and DNA repair. Helps process Holliday junction intermediates to mature products by catalyzing branch migration. Has replication fork regression activity, unwinds stalled or blocked replication forks to make a HJ that can be resolved. Has a DNA unwinding activity characteristic of a DNA helicase with 3'-5' polarity.</text>
</comment>
<comment type="catalytic activity">
    <reaction evidence="12 15">
        <text>Couples ATP hydrolysis with the unwinding of duplex DNA by translocating in the 3'-5' direction.</text>
        <dbReference type="EC" id="5.6.2.4"/>
    </reaction>
</comment>
<evidence type="ECO:0000256" key="11">
    <source>
        <dbReference type="ARBA" id="ARBA00023235"/>
    </source>
</evidence>
<gene>
    <name evidence="18" type="primary">recG</name>
    <name evidence="18" type="ORF">ACFO6W_19690</name>
</gene>
<keyword evidence="6 15" id="KW-0347">Helicase</keyword>
<evidence type="ECO:0000256" key="15">
    <source>
        <dbReference type="RuleBase" id="RU363016"/>
    </source>
</evidence>
<evidence type="ECO:0000256" key="13">
    <source>
        <dbReference type="ARBA" id="ARBA00034808"/>
    </source>
</evidence>
<comment type="catalytic activity">
    <reaction evidence="14 15">
        <text>ATP + H2O = ADP + phosphate + H(+)</text>
        <dbReference type="Rhea" id="RHEA:13065"/>
        <dbReference type="ChEBI" id="CHEBI:15377"/>
        <dbReference type="ChEBI" id="CHEBI:15378"/>
        <dbReference type="ChEBI" id="CHEBI:30616"/>
        <dbReference type="ChEBI" id="CHEBI:43474"/>
        <dbReference type="ChEBI" id="CHEBI:456216"/>
        <dbReference type="EC" id="5.6.2.4"/>
    </reaction>
</comment>
<evidence type="ECO:0000256" key="4">
    <source>
        <dbReference type="ARBA" id="ARBA00022763"/>
    </source>
</evidence>
<dbReference type="SMART" id="SM00490">
    <property type="entry name" value="HELICc"/>
    <property type="match status" value="1"/>
</dbReference>
<dbReference type="PANTHER" id="PTHR47964:SF1">
    <property type="entry name" value="ATP-DEPENDENT DNA HELICASE HOMOLOG RECG, CHLOROPLASTIC"/>
    <property type="match status" value="1"/>
</dbReference>
<organism evidence="18 19">
    <name type="scientific">Dysgonomonas termitidis</name>
    <dbReference type="NCBI Taxonomy" id="1516126"/>
    <lineage>
        <taxon>Bacteria</taxon>
        <taxon>Pseudomonadati</taxon>
        <taxon>Bacteroidota</taxon>
        <taxon>Bacteroidia</taxon>
        <taxon>Bacteroidales</taxon>
        <taxon>Dysgonomonadaceae</taxon>
        <taxon>Dysgonomonas</taxon>
    </lineage>
</organism>
<dbReference type="Gene3D" id="3.40.50.300">
    <property type="entry name" value="P-loop containing nucleotide triphosphate hydrolases"/>
    <property type="match status" value="2"/>
</dbReference>
<feature type="domain" description="Helicase ATP-binding" evidence="16">
    <location>
        <begin position="283"/>
        <end position="445"/>
    </location>
</feature>
<dbReference type="InterPro" id="IPR001650">
    <property type="entry name" value="Helicase_C-like"/>
</dbReference>
<dbReference type="InterPro" id="IPR033454">
    <property type="entry name" value="RecG_wedge"/>
</dbReference>
<dbReference type="NCBIfam" id="NF008168">
    <property type="entry name" value="PRK10917.2-2"/>
    <property type="match status" value="1"/>
</dbReference>
<keyword evidence="11" id="KW-0413">Isomerase</keyword>
<reference evidence="19" key="1">
    <citation type="journal article" date="2019" name="Int. J. Syst. Evol. Microbiol.">
        <title>The Global Catalogue of Microorganisms (GCM) 10K type strain sequencing project: providing services to taxonomists for standard genome sequencing and annotation.</title>
        <authorList>
            <consortium name="The Broad Institute Genomics Platform"/>
            <consortium name="The Broad Institute Genome Sequencing Center for Infectious Disease"/>
            <person name="Wu L."/>
            <person name="Ma J."/>
        </authorList>
    </citation>
    <scope>NUCLEOTIDE SEQUENCE [LARGE SCALE GENOMIC DNA]</scope>
    <source>
        <strain evidence="19">CCUG 66188</strain>
    </source>
</reference>
<evidence type="ECO:0000256" key="7">
    <source>
        <dbReference type="ARBA" id="ARBA00022840"/>
    </source>
</evidence>
<dbReference type="InterPro" id="IPR027417">
    <property type="entry name" value="P-loop_NTPase"/>
</dbReference>
<dbReference type="RefSeq" id="WP_379999607.1">
    <property type="nucleotide sequence ID" value="NZ_JBHSGN010000120.1"/>
</dbReference>
<dbReference type="GO" id="GO:0003678">
    <property type="term" value="F:DNA helicase activity"/>
    <property type="evidence" value="ECO:0007669"/>
    <property type="project" value="UniProtKB-EC"/>
</dbReference>
<evidence type="ECO:0000256" key="12">
    <source>
        <dbReference type="ARBA" id="ARBA00034617"/>
    </source>
</evidence>